<dbReference type="InterPro" id="IPR029044">
    <property type="entry name" value="Nucleotide-diphossugar_trans"/>
</dbReference>
<dbReference type="Proteomes" id="UP000886887">
    <property type="component" value="Unassembled WGS sequence"/>
</dbReference>
<name>A0A9D0Z873_9FIRM</name>
<dbReference type="PANTHER" id="PTHR22916:SF3">
    <property type="entry name" value="UDP-GLCNAC:BETAGAL BETA-1,3-N-ACETYLGLUCOSAMINYLTRANSFERASE-LIKE PROTEIN 1"/>
    <property type="match status" value="1"/>
</dbReference>
<comment type="caution">
    <text evidence="2">The sequence shown here is derived from an EMBL/GenBank/DDBJ whole genome shotgun (WGS) entry which is preliminary data.</text>
</comment>
<protein>
    <submittedName>
        <fullName evidence="2">Glycosyltransferase</fullName>
    </submittedName>
</protein>
<dbReference type="Pfam" id="PF00535">
    <property type="entry name" value="Glycos_transf_2"/>
    <property type="match status" value="1"/>
</dbReference>
<dbReference type="SUPFAM" id="SSF53448">
    <property type="entry name" value="Nucleotide-diphospho-sugar transferases"/>
    <property type="match status" value="1"/>
</dbReference>
<feature type="domain" description="Glycosyltransferase 2-like" evidence="1">
    <location>
        <begin position="5"/>
        <end position="133"/>
    </location>
</feature>
<evidence type="ECO:0000313" key="2">
    <source>
        <dbReference type="EMBL" id="HIQ70778.1"/>
    </source>
</evidence>
<reference evidence="2" key="1">
    <citation type="submission" date="2020-10" db="EMBL/GenBank/DDBJ databases">
        <authorList>
            <person name="Gilroy R."/>
        </authorList>
    </citation>
    <scope>NUCLEOTIDE SEQUENCE</scope>
    <source>
        <strain evidence="2">ChiSxjej2B14-6234</strain>
    </source>
</reference>
<dbReference type="GO" id="GO:0016758">
    <property type="term" value="F:hexosyltransferase activity"/>
    <property type="evidence" value="ECO:0007669"/>
    <property type="project" value="UniProtKB-ARBA"/>
</dbReference>
<dbReference type="InterPro" id="IPR001173">
    <property type="entry name" value="Glyco_trans_2-like"/>
</dbReference>
<dbReference type="EMBL" id="DVFJ01000004">
    <property type="protein sequence ID" value="HIQ70778.1"/>
    <property type="molecule type" value="Genomic_DNA"/>
</dbReference>
<accession>A0A9D0Z873</accession>
<reference evidence="2" key="2">
    <citation type="journal article" date="2021" name="PeerJ">
        <title>Extensive microbial diversity within the chicken gut microbiome revealed by metagenomics and culture.</title>
        <authorList>
            <person name="Gilroy R."/>
            <person name="Ravi A."/>
            <person name="Getino M."/>
            <person name="Pursley I."/>
            <person name="Horton D.L."/>
            <person name="Alikhan N.F."/>
            <person name="Baker D."/>
            <person name="Gharbi K."/>
            <person name="Hall N."/>
            <person name="Watson M."/>
            <person name="Adriaenssens E.M."/>
            <person name="Foster-Nyarko E."/>
            <person name="Jarju S."/>
            <person name="Secka A."/>
            <person name="Antonio M."/>
            <person name="Oren A."/>
            <person name="Chaudhuri R.R."/>
            <person name="La Ragione R."/>
            <person name="Hildebrand F."/>
            <person name="Pallen M.J."/>
        </authorList>
    </citation>
    <scope>NUCLEOTIDE SEQUENCE</scope>
    <source>
        <strain evidence="2">ChiSxjej2B14-6234</strain>
    </source>
</reference>
<evidence type="ECO:0000313" key="3">
    <source>
        <dbReference type="Proteomes" id="UP000886887"/>
    </source>
</evidence>
<dbReference type="Gene3D" id="3.90.550.10">
    <property type="entry name" value="Spore Coat Polysaccharide Biosynthesis Protein SpsA, Chain A"/>
    <property type="match status" value="1"/>
</dbReference>
<dbReference type="AlphaFoldDB" id="A0A9D0Z873"/>
<dbReference type="PANTHER" id="PTHR22916">
    <property type="entry name" value="GLYCOSYLTRANSFERASE"/>
    <property type="match status" value="1"/>
</dbReference>
<evidence type="ECO:0000259" key="1">
    <source>
        <dbReference type="Pfam" id="PF00535"/>
    </source>
</evidence>
<gene>
    <name evidence="2" type="ORF">IAB73_00965</name>
</gene>
<organism evidence="2 3">
    <name type="scientific">Candidatus Onthenecus intestinigallinarum</name>
    <dbReference type="NCBI Taxonomy" id="2840875"/>
    <lineage>
        <taxon>Bacteria</taxon>
        <taxon>Bacillati</taxon>
        <taxon>Bacillota</taxon>
        <taxon>Clostridia</taxon>
        <taxon>Eubacteriales</taxon>
        <taxon>Candidatus Onthenecus</taxon>
    </lineage>
</organism>
<proteinExistence type="predicted"/>
<sequence>MYDLSVVIPCYNAGRYLEACLKSLQGQELTNTEFIFVDDGSTDGSDALLDEFAESDRRARVLHLENGGVSRARNIAIDMARGRYLAFVDADDALEPGALSRLLALADAQQADIASADHVVVMDGGARREVRLGAPDADPVEVVGRIVSMHPIYNNLWNKVYSRALFEDGACRLEPDIRIGEDAVLNARLYARARRIAHLPEVLYAYRVHAQSAMAEAAKDYCARHQPMLRGLSRALLDTGLKERFFRAFVMSAMWAREKEFGVRAAAAAFGPQVRALALEGVDPARLRGENRRAYALIRLHLFPAWYVAHHFFKKRGGRA</sequence>